<dbReference type="EMBL" id="AFNH02000849">
    <property type="protein sequence ID" value="EZG55390.1"/>
    <property type="molecule type" value="Genomic_DNA"/>
</dbReference>
<accession>A0A023B373</accession>
<feature type="transmembrane region" description="Helical" evidence="1">
    <location>
        <begin position="127"/>
        <end position="147"/>
    </location>
</feature>
<evidence type="ECO:0000313" key="2">
    <source>
        <dbReference type="EMBL" id="EZG55390.1"/>
    </source>
</evidence>
<keyword evidence="1 2" id="KW-0812">Transmembrane</keyword>
<feature type="transmembrane region" description="Helical" evidence="1">
    <location>
        <begin position="99"/>
        <end position="120"/>
    </location>
</feature>
<dbReference type="AlphaFoldDB" id="A0A023B373"/>
<dbReference type="Proteomes" id="UP000019763">
    <property type="component" value="Unassembled WGS sequence"/>
</dbReference>
<keyword evidence="1" id="KW-1133">Transmembrane helix</keyword>
<evidence type="ECO:0000313" key="3">
    <source>
        <dbReference type="Proteomes" id="UP000019763"/>
    </source>
</evidence>
<feature type="transmembrane region" description="Helical" evidence="1">
    <location>
        <begin position="323"/>
        <end position="348"/>
    </location>
</feature>
<name>A0A023B373_GRENI</name>
<reference evidence="2" key="1">
    <citation type="submission" date="2013-12" db="EMBL/GenBank/DDBJ databases">
        <authorList>
            <person name="Omoto C.K."/>
            <person name="Sibley D."/>
            <person name="Venepally P."/>
            <person name="Hadjithomas M."/>
            <person name="Karamycheva S."/>
            <person name="Brunk B."/>
            <person name="Roos D."/>
            <person name="Caler E."/>
            <person name="Lorenzi H."/>
        </authorList>
    </citation>
    <scope>NUCLEOTIDE SEQUENCE</scope>
</reference>
<dbReference type="GeneID" id="22914010"/>
<gene>
    <name evidence="2" type="ORF">GNI_113670</name>
</gene>
<dbReference type="RefSeq" id="XP_011131590.1">
    <property type="nucleotide sequence ID" value="XM_011133288.1"/>
</dbReference>
<keyword evidence="1" id="KW-0472">Membrane</keyword>
<dbReference type="VEuPathDB" id="CryptoDB:GNI_113670"/>
<feature type="transmembrane region" description="Helical" evidence="1">
    <location>
        <begin position="167"/>
        <end position="189"/>
    </location>
</feature>
<feature type="transmembrane region" description="Helical" evidence="1">
    <location>
        <begin position="70"/>
        <end position="87"/>
    </location>
</feature>
<feature type="transmembrane region" description="Helical" evidence="1">
    <location>
        <begin position="402"/>
        <end position="422"/>
    </location>
</feature>
<evidence type="ECO:0000256" key="1">
    <source>
        <dbReference type="SAM" id="Phobius"/>
    </source>
</evidence>
<keyword evidence="3" id="KW-1185">Reference proteome</keyword>
<feature type="transmembrane region" description="Helical" evidence="1">
    <location>
        <begin position="283"/>
        <end position="303"/>
    </location>
</feature>
<proteinExistence type="predicted"/>
<organism evidence="2 3">
    <name type="scientific">Gregarina niphandrodes</name>
    <name type="common">Septate eugregarine</name>
    <dbReference type="NCBI Taxonomy" id="110365"/>
    <lineage>
        <taxon>Eukaryota</taxon>
        <taxon>Sar</taxon>
        <taxon>Alveolata</taxon>
        <taxon>Apicomplexa</taxon>
        <taxon>Conoidasida</taxon>
        <taxon>Gregarinasina</taxon>
        <taxon>Eugregarinorida</taxon>
        <taxon>Gregarinidae</taxon>
        <taxon>Gregarina</taxon>
    </lineage>
</organism>
<protein>
    <submittedName>
        <fullName evidence="2">Transmembrane protein</fullName>
    </submittedName>
</protein>
<comment type="caution">
    <text evidence="2">The sequence shown here is derived from an EMBL/GenBank/DDBJ whole genome shotgun (WGS) entry which is preliminary data.</text>
</comment>
<feature type="transmembrane region" description="Helical" evidence="1">
    <location>
        <begin position="40"/>
        <end position="58"/>
    </location>
</feature>
<sequence>MRYLFKQQGMMLINLLYAISGALTHKRYSHNFILSEYLCLRFGIAAAITFSILAVCLLREMTFVTTHLKQVWNLLPIASLVSFYPAFTDEAPVPNIMPFMPVTYSLAACWLCYPVVHMVLDKLDLPLRVLGLLAAPLLNITMIQLMPSQVLLDRRDLTSGLEYGTNLFYNHILFKLPIFITGVCAASIAEECSYKNPPTNANYLGVFTALGPPELPQETPGTPTTTDPIPSTFLPSEASAEDIMGNQPLSSDGVVPTRPGVPSWSLTVSSAIRHCVSSMGASNWLLGAVMDGLALLCLLVIMYDPTSSDTLYWFSNNGSRWTASYWTVLSSVLLLVPFSLWMIVALAYEEHSRASVSYRVLSSAPLIAVLEGRADIVYALSYKLILHGYTAHARGEFLKGKGFLLYCFIALMLCHTTAKYIWRPLELWWRVYVETNYGRLRGSAATDKAETRSDNKIGHNNIGYDQGHLAEERQQDISASVRAALHTSINWVPDDTDKSDEKTMVQIQSLSYRDGWEFFYKVFLAN</sequence>